<evidence type="ECO:0000256" key="2">
    <source>
        <dbReference type="ARBA" id="ARBA00023125"/>
    </source>
</evidence>
<keyword evidence="3" id="KW-0804">Transcription</keyword>
<reference evidence="5 6" key="1">
    <citation type="submission" date="2024-03" db="EMBL/GenBank/DDBJ databases">
        <title>Human intestinal bacterial collection.</title>
        <authorList>
            <person name="Pauvert C."/>
            <person name="Hitch T.C.A."/>
            <person name="Clavel T."/>
        </authorList>
    </citation>
    <scope>NUCLEOTIDE SEQUENCE [LARGE SCALE GENOMIC DNA]</scope>
    <source>
        <strain evidence="5 6">CLA-SR-H021</strain>
    </source>
</reference>
<keyword evidence="1" id="KW-0805">Transcription regulation</keyword>
<dbReference type="PRINTS" id="PR00035">
    <property type="entry name" value="HTHGNTR"/>
</dbReference>
<evidence type="ECO:0000256" key="3">
    <source>
        <dbReference type="ARBA" id="ARBA00023163"/>
    </source>
</evidence>
<keyword evidence="6" id="KW-1185">Reference proteome</keyword>
<dbReference type="InterPro" id="IPR036390">
    <property type="entry name" value="WH_DNA-bd_sf"/>
</dbReference>
<dbReference type="InterPro" id="IPR008920">
    <property type="entry name" value="TF_FadR/GntR_C"/>
</dbReference>
<gene>
    <name evidence="5" type="ORF">WMQ36_07680</name>
</gene>
<protein>
    <submittedName>
        <fullName evidence="5">GntR family transcriptional regulator</fullName>
    </submittedName>
</protein>
<dbReference type="Proteomes" id="UP001454086">
    <property type="component" value="Unassembled WGS sequence"/>
</dbReference>
<dbReference type="SUPFAM" id="SSF48008">
    <property type="entry name" value="GntR ligand-binding domain-like"/>
    <property type="match status" value="1"/>
</dbReference>
<accession>A0ABV1D375</accession>
<dbReference type="SMART" id="SM00895">
    <property type="entry name" value="FCD"/>
    <property type="match status" value="1"/>
</dbReference>
<dbReference type="Gene3D" id="1.20.120.530">
    <property type="entry name" value="GntR ligand-binding domain-like"/>
    <property type="match status" value="1"/>
</dbReference>
<organism evidence="5 6">
    <name type="scientific">Enterocloster hominis</name>
    <name type="common">ex Hitch et al. 2024</name>
    <dbReference type="NCBI Taxonomy" id="1917870"/>
    <lineage>
        <taxon>Bacteria</taxon>
        <taxon>Bacillati</taxon>
        <taxon>Bacillota</taxon>
        <taxon>Clostridia</taxon>
        <taxon>Lachnospirales</taxon>
        <taxon>Lachnospiraceae</taxon>
        <taxon>Enterocloster</taxon>
    </lineage>
</organism>
<evidence type="ECO:0000256" key="1">
    <source>
        <dbReference type="ARBA" id="ARBA00023015"/>
    </source>
</evidence>
<dbReference type="CDD" id="cd07377">
    <property type="entry name" value="WHTH_GntR"/>
    <property type="match status" value="1"/>
</dbReference>
<comment type="caution">
    <text evidence="5">The sequence shown here is derived from an EMBL/GenBank/DDBJ whole genome shotgun (WGS) entry which is preliminary data.</text>
</comment>
<dbReference type="Pfam" id="PF07729">
    <property type="entry name" value="FCD"/>
    <property type="match status" value="1"/>
</dbReference>
<dbReference type="EMBL" id="JBBMFM010000019">
    <property type="protein sequence ID" value="MEQ2424849.1"/>
    <property type="molecule type" value="Genomic_DNA"/>
</dbReference>
<evidence type="ECO:0000313" key="6">
    <source>
        <dbReference type="Proteomes" id="UP001454086"/>
    </source>
</evidence>
<dbReference type="InterPro" id="IPR000524">
    <property type="entry name" value="Tscrpt_reg_HTH_GntR"/>
</dbReference>
<proteinExistence type="predicted"/>
<dbReference type="PANTHER" id="PTHR43537">
    <property type="entry name" value="TRANSCRIPTIONAL REGULATOR, GNTR FAMILY"/>
    <property type="match status" value="1"/>
</dbReference>
<evidence type="ECO:0000313" key="5">
    <source>
        <dbReference type="EMBL" id="MEQ2424849.1"/>
    </source>
</evidence>
<dbReference type="InterPro" id="IPR036388">
    <property type="entry name" value="WH-like_DNA-bd_sf"/>
</dbReference>
<dbReference type="SUPFAM" id="SSF46785">
    <property type="entry name" value="Winged helix' DNA-binding domain"/>
    <property type="match status" value="1"/>
</dbReference>
<evidence type="ECO:0000259" key="4">
    <source>
        <dbReference type="PROSITE" id="PS50949"/>
    </source>
</evidence>
<dbReference type="InterPro" id="IPR011711">
    <property type="entry name" value="GntR_C"/>
</dbReference>
<feature type="domain" description="HTH gntR-type" evidence="4">
    <location>
        <begin position="6"/>
        <end position="73"/>
    </location>
</feature>
<keyword evidence="2" id="KW-0238">DNA-binding</keyword>
<name>A0ABV1D375_9FIRM</name>
<dbReference type="Gene3D" id="1.10.10.10">
    <property type="entry name" value="Winged helix-like DNA-binding domain superfamily/Winged helix DNA-binding domain"/>
    <property type="match status" value="1"/>
</dbReference>
<dbReference type="Pfam" id="PF00392">
    <property type="entry name" value="GntR"/>
    <property type="match status" value="1"/>
</dbReference>
<sequence length="216" mass="25032">MMVAKNSLQSQAYNTLKEQILSNILTPGELYSETRISKELGISRTPMREALQCLSQDGYITIIPSRGFMIRQLSRESMRESIQIRCAIEGFCVHLIASQPSEKRCQKLLKEMERSLARQKKALDSPNARRSFIEEDHRFHLLLVHYADNDEFNHLFQRLMYMIHLTTAGALAIDGRAQATYDEHEELYRCLKDEDGDKAYRILIAHLLMPLNMDLL</sequence>
<dbReference type="PROSITE" id="PS50949">
    <property type="entry name" value="HTH_GNTR"/>
    <property type="match status" value="1"/>
</dbReference>
<dbReference type="SMART" id="SM00345">
    <property type="entry name" value="HTH_GNTR"/>
    <property type="match status" value="1"/>
</dbReference>
<dbReference type="PANTHER" id="PTHR43537:SF51">
    <property type="entry name" value="HTH-TYPE TRANSCRIPTIONAL REGULATOR LGOR-RELATED"/>
    <property type="match status" value="1"/>
</dbReference>